<proteinExistence type="predicted"/>
<accession>A0A921GEZ4</accession>
<organism evidence="2 3">
    <name type="scientific">Thermophilibacter provencensis</name>
    <dbReference type="NCBI Taxonomy" id="1852386"/>
    <lineage>
        <taxon>Bacteria</taxon>
        <taxon>Bacillati</taxon>
        <taxon>Actinomycetota</taxon>
        <taxon>Coriobacteriia</taxon>
        <taxon>Coriobacteriales</taxon>
        <taxon>Atopobiaceae</taxon>
        <taxon>Thermophilibacter</taxon>
    </lineage>
</organism>
<feature type="compositionally biased region" description="Low complexity" evidence="1">
    <location>
        <begin position="94"/>
        <end position="105"/>
    </location>
</feature>
<dbReference type="EMBL" id="DYWQ01000036">
    <property type="protein sequence ID" value="HJF44614.1"/>
    <property type="molecule type" value="Genomic_DNA"/>
</dbReference>
<dbReference type="Pfam" id="PF19605">
    <property type="entry name" value="DUF6110"/>
    <property type="match status" value="1"/>
</dbReference>
<reference evidence="2" key="1">
    <citation type="journal article" date="2021" name="PeerJ">
        <title>Extensive microbial diversity within the chicken gut microbiome revealed by metagenomics and culture.</title>
        <authorList>
            <person name="Gilroy R."/>
            <person name="Ravi A."/>
            <person name="Getino M."/>
            <person name="Pursley I."/>
            <person name="Horton D.L."/>
            <person name="Alikhan N.F."/>
            <person name="Baker D."/>
            <person name="Gharbi K."/>
            <person name="Hall N."/>
            <person name="Watson M."/>
            <person name="Adriaenssens E.M."/>
            <person name="Foster-Nyarko E."/>
            <person name="Jarju S."/>
            <person name="Secka A."/>
            <person name="Antonio M."/>
            <person name="Oren A."/>
            <person name="Chaudhuri R.R."/>
            <person name="La Ragione R."/>
            <person name="Hildebrand F."/>
            <person name="Pallen M.J."/>
        </authorList>
    </citation>
    <scope>NUCLEOTIDE SEQUENCE</scope>
    <source>
        <strain evidence="2">CHK124-7917</strain>
    </source>
</reference>
<comment type="caution">
    <text evidence="2">The sequence shown here is derived from an EMBL/GenBank/DDBJ whole genome shotgun (WGS) entry which is preliminary data.</text>
</comment>
<evidence type="ECO:0000256" key="1">
    <source>
        <dbReference type="SAM" id="MobiDB-lite"/>
    </source>
</evidence>
<dbReference type="AlphaFoldDB" id="A0A921GEZ4"/>
<dbReference type="InterPro" id="IPR046092">
    <property type="entry name" value="DUF6110"/>
</dbReference>
<gene>
    <name evidence="2" type="ORF">K8U72_02355</name>
</gene>
<evidence type="ECO:0000313" key="3">
    <source>
        <dbReference type="Proteomes" id="UP000697330"/>
    </source>
</evidence>
<name>A0A921GEZ4_9ACTN</name>
<feature type="region of interest" description="Disordered" evidence="1">
    <location>
        <begin position="75"/>
        <end position="105"/>
    </location>
</feature>
<dbReference type="RefSeq" id="WP_204830921.1">
    <property type="nucleotide sequence ID" value="NZ_DYWQ01000036.1"/>
</dbReference>
<evidence type="ECO:0000313" key="2">
    <source>
        <dbReference type="EMBL" id="HJF44614.1"/>
    </source>
</evidence>
<reference evidence="2" key="2">
    <citation type="submission" date="2021-09" db="EMBL/GenBank/DDBJ databases">
        <authorList>
            <person name="Gilroy R."/>
        </authorList>
    </citation>
    <scope>NUCLEOTIDE SEQUENCE</scope>
    <source>
        <strain evidence="2">CHK124-7917</strain>
    </source>
</reference>
<dbReference type="Proteomes" id="UP000697330">
    <property type="component" value="Unassembled WGS sequence"/>
</dbReference>
<sequence>MSALGFLKGTHGLLLGAGVLIGSVGGKVLTSDAAKRLYVEAVAAGLRAKRACEDAIERTRAEMDDIVAEATYLNETVYDTEDDEDQETSKATDAAEPVEPAPAEA</sequence>
<protein>
    <submittedName>
        <fullName evidence="2">DUF6110 family protein</fullName>
    </submittedName>
</protein>